<organism evidence="2 3">
    <name type="scientific">Nocardia tengchongensis</name>
    <dbReference type="NCBI Taxonomy" id="2055889"/>
    <lineage>
        <taxon>Bacteria</taxon>
        <taxon>Bacillati</taxon>
        <taxon>Actinomycetota</taxon>
        <taxon>Actinomycetes</taxon>
        <taxon>Mycobacteriales</taxon>
        <taxon>Nocardiaceae</taxon>
        <taxon>Nocardia</taxon>
    </lineage>
</organism>
<evidence type="ECO:0000313" key="2">
    <source>
        <dbReference type="EMBL" id="QVI19887.1"/>
    </source>
</evidence>
<dbReference type="Pfam" id="PF09339">
    <property type="entry name" value="HTH_IclR"/>
    <property type="match status" value="1"/>
</dbReference>
<protein>
    <submittedName>
        <fullName evidence="2">Helix-turn-helix domain-containing protein</fullName>
    </submittedName>
</protein>
<dbReference type="InterPro" id="IPR036388">
    <property type="entry name" value="WH-like_DNA-bd_sf"/>
</dbReference>
<name>A0ABX8CKH4_9NOCA</name>
<proteinExistence type="predicted"/>
<evidence type="ECO:0000259" key="1">
    <source>
        <dbReference type="PROSITE" id="PS51077"/>
    </source>
</evidence>
<reference evidence="2 3" key="1">
    <citation type="submission" date="2021-04" db="EMBL/GenBank/DDBJ databases">
        <title>Nocardia tengchongensis.</title>
        <authorList>
            <person name="Zhuang k."/>
            <person name="Ran Y."/>
            <person name="Li W."/>
        </authorList>
    </citation>
    <scope>NUCLEOTIDE SEQUENCE [LARGE SCALE GENOMIC DNA]</scope>
    <source>
        <strain evidence="2 3">CFH S0057</strain>
    </source>
</reference>
<dbReference type="InterPro" id="IPR005471">
    <property type="entry name" value="Tscrpt_reg_IclR_N"/>
</dbReference>
<dbReference type="Proteomes" id="UP000683310">
    <property type="component" value="Chromosome"/>
</dbReference>
<gene>
    <name evidence="2" type="ORF">KHQ06_26760</name>
</gene>
<evidence type="ECO:0000313" key="3">
    <source>
        <dbReference type="Proteomes" id="UP000683310"/>
    </source>
</evidence>
<feature type="domain" description="HTH iclR-type" evidence="1">
    <location>
        <begin position="1"/>
        <end position="53"/>
    </location>
</feature>
<dbReference type="Gene3D" id="1.10.10.10">
    <property type="entry name" value="Winged helix-like DNA-binding domain superfamily/Winged helix DNA-binding domain"/>
    <property type="match status" value="1"/>
</dbReference>
<sequence length="109" mass="11894">MVSFLAAHPDRSFSLSELARAAEITTATCHAILVSLVEAGWVTRTDLTYGLGPAMLAIGRAARPGIRWPGRPHRSWPVLPPRRDSPPGCRCSMGSRSCWSTPWGRVPRS</sequence>
<accession>A0ABX8CKH4</accession>
<dbReference type="InterPro" id="IPR036390">
    <property type="entry name" value="WH_DNA-bd_sf"/>
</dbReference>
<keyword evidence="3" id="KW-1185">Reference proteome</keyword>
<dbReference type="PROSITE" id="PS51077">
    <property type="entry name" value="HTH_ICLR"/>
    <property type="match status" value="1"/>
</dbReference>
<dbReference type="SUPFAM" id="SSF46785">
    <property type="entry name" value="Winged helix' DNA-binding domain"/>
    <property type="match status" value="1"/>
</dbReference>
<dbReference type="EMBL" id="CP074371">
    <property type="protein sequence ID" value="QVI19887.1"/>
    <property type="molecule type" value="Genomic_DNA"/>
</dbReference>